<keyword evidence="12" id="KW-1185">Reference proteome</keyword>
<sequence>MTAPSVCCFSYQTQRIPTRAIEDYFYTSSSCSMPALVFVTRKGREVCANPEDQWVKDYVNPL</sequence>
<dbReference type="eggNOG" id="ENOG502S8M4">
    <property type="taxonomic scope" value="Eukaryota"/>
</dbReference>
<keyword evidence="6" id="KW-1015">Disulfide bond</keyword>
<comment type="subunit">
    <text evidence="8">Self-associates. Also heterodimer of MIP-1-alpha(4-69) and MIP-1-beta(3-69). Interacts with CCR1.</text>
</comment>
<dbReference type="InterPro" id="IPR001811">
    <property type="entry name" value="Chemokine_IL8-like_dom"/>
</dbReference>
<dbReference type="STRING" id="7897.ENSLACP00000023418"/>
<evidence type="ECO:0000256" key="2">
    <source>
        <dbReference type="ARBA" id="ARBA00010868"/>
    </source>
</evidence>
<dbReference type="GO" id="GO:0070098">
    <property type="term" value="P:chemokine-mediated signaling pathway"/>
    <property type="evidence" value="ECO:0007669"/>
    <property type="project" value="TreeGrafter"/>
</dbReference>
<reference evidence="12" key="1">
    <citation type="submission" date="2011-08" db="EMBL/GenBank/DDBJ databases">
        <title>The draft genome of Latimeria chalumnae.</title>
        <authorList>
            <person name="Di Palma F."/>
            <person name="Alfoldi J."/>
            <person name="Johnson J."/>
            <person name="Berlin A."/>
            <person name="Gnerre S."/>
            <person name="Jaffe D."/>
            <person name="MacCallum I."/>
            <person name="Young S."/>
            <person name="Walker B.J."/>
            <person name="Lander E."/>
            <person name="Lindblad-Toh K."/>
        </authorList>
    </citation>
    <scope>NUCLEOTIDE SEQUENCE [LARGE SCALE GENOMIC DNA]</scope>
    <source>
        <strain evidence="12">Wild caught</strain>
    </source>
</reference>
<dbReference type="GO" id="GO:0008009">
    <property type="term" value="F:chemokine activity"/>
    <property type="evidence" value="ECO:0007669"/>
    <property type="project" value="InterPro"/>
</dbReference>
<dbReference type="GO" id="GO:0006954">
    <property type="term" value="P:inflammatory response"/>
    <property type="evidence" value="ECO:0007669"/>
    <property type="project" value="TreeGrafter"/>
</dbReference>
<dbReference type="InterPro" id="IPR000827">
    <property type="entry name" value="Chemokine_CC_CS"/>
</dbReference>
<dbReference type="HOGENOM" id="CLU_141716_6_2_1"/>
<evidence type="ECO:0000256" key="5">
    <source>
        <dbReference type="ARBA" id="ARBA00022729"/>
    </source>
</evidence>
<name>M3XL12_LATCH</name>
<dbReference type="EMBL" id="AFYH01004600">
    <property type="status" value="NOT_ANNOTATED_CDS"/>
    <property type="molecule type" value="Genomic_DNA"/>
</dbReference>
<comment type="function">
    <text evidence="7">Monokine with inflammatory and chemokinetic properties. Binds to CCR1, CCR4 and CCR5. One of the major HIV-suppressive factors produced by CD8+ T-cells. Recombinant MIP-1-alpha induces a dose-dependent inhibition of different strains of HIV-1, HIV-2, and simian immunodeficiency virus (SIV).</text>
</comment>
<dbReference type="AlphaFoldDB" id="M3XL12"/>
<keyword evidence="3 9" id="KW-0202">Cytokine</keyword>
<gene>
    <name evidence="11" type="primary">LOC102359803</name>
</gene>
<dbReference type="Pfam" id="PF00048">
    <property type="entry name" value="IL8"/>
    <property type="match status" value="1"/>
</dbReference>
<dbReference type="GO" id="GO:0030335">
    <property type="term" value="P:positive regulation of cell migration"/>
    <property type="evidence" value="ECO:0007669"/>
    <property type="project" value="TreeGrafter"/>
</dbReference>
<dbReference type="GO" id="GO:0005615">
    <property type="term" value="C:extracellular space"/>
    <property type="evidence" value="ECO:0007669"/>
    <property type="project" value="UniProtKB-KW"/>
</dbReference>
<evidence type="ECO:0000256" key="9">
    <source>
        <dbReference type="RuleBase" id="RU361150"/>
    </source>
</evidence>
<dbReference type="GO" id="GO:0061844">
    <property type="term" value="P:antimicrobial humoral immune response mediated by antimicrobial peptide"/>
    <property type="evidence" value="ECO:0007669"/>
    <property type="project" value="TreeGrafter"/>
</dbReference>
<dbReference type="SUPFAM" id="SSF54117">
    <property type="entry name" value="Interleukin 8-like chemokines"/>
    <property type="match status" value="1"/>
</dbReference>
<dbReference type="PROSITE" id="PS00472">
    <property type="entry name" value="SMALL_CYTOKINES_CC"/>
    <property type="match status" value="1"/>
</dbReference>
<dbReference type="CDD" id="cd00272">
    <property type="entry name" value="Chemokine_CC"/>
    <property type="match status" value="1"/>
</dbReference>
<proteinExistence type="inferred from homology"/>
<dbReference type="Bgee" id="ENSLACG00000022557">
    <property type="expression patterns" value="Expressed in pectoral fin"/>
</dbReference>
<evidence type="ECO:0000256" key="6">
    <source>
        <dbReference type="ARBA" id="ARBA00023157"/>
    </source>
</evidence>
<evidence type="ECO:0000256" key="4">
    <source>
        <dbReference type="ARBA" id="ARBA00022525"/>
    </source>
</evidence>
<dbReference type="PANTHER" id="PTHR12015:SF183">
    <property type="entry name" value="C-C MOTIF CHEMOKINE 3"/>
    <property type="match status" value="1"/>
</dbReference>
<accession>M3XL12</accession>
<keyword evidence="5" id="KW-0732">Signal</keyword>
<dbReference type="Proteomes" id="UP000008672">
    <property type="component" value="Unassembled WGS sequence"/>
</dbReference>
<protein>
    <recommendedName>
        <fullName evidence="9">C-C motif chemokine</fullName>
    </recommendedName>
</protein>
<reference evidence="11" key="2">
    <citation type="submission" date="2025-08" db="UniProtKB">
        <authorList>
            <consortium name="Ensembl"/>
        </authorList>
    </citation>
    <scope>IDENTIFICATION</scope>
</reference>
<dbReference type="FunCoup" id="M3XL12">
    <property type="interactions" value="742"/>
</dbReference>
<evidence type="ECO:0000256" key="3">
    <source>
        <dbReference type="ARBA" id="ARBA00022514"/>
    </source>
</evidence>
<dbReference type="GO" id="GO:0048020">
    <property type="term" value="F:CCR chemokine receptor binding"/>
    <property type="evidence" value="ECO:0007669"/>
    <property type="project" value="TreeGrafter"/>
</dbReference>
<dbReference type="GeneTree" id="ENSGT01100000263482"/>
<evidence type="ECO:0000256" key="1">
    <source>
        <dbReference type="ARBA" id="ARBA00004613"/>
    </source>
</evidence>
<dbReference type="Ensembl" id="ENSLACT00000026626.1">
    <property type="protein sequence ID" value="ENSLACP00000023418.1"/>
    <property type="gene ID" value="ENSLACG00000022557.1"/>
</dbReference>
<dbReference type="FunFam" id="2.40.50.40:FF:000002">
    <property type="entry name" value="C-C motif chemokine"/>
    <property type="match status" value="1"/>
</dbReference>
<evidence type="ECO:0000313" key="12">
    <source>
        <dbReference type="Proteomes" id="UP000008672"/>
    </source>
</evidence>
<keyword evidence="4 9" id="KW-0964">Secreted</keyword>
<evidence type="ECO:0000256" key="8">
    <source>
        <dbReference type="ARBA" id="ARBA00046726"/>
    </source>
</evidence>
<dbReference type="InParanoid" id="M3XL12"/>
<reference evidence="11" key="3">
    <citation type="submission" date="2025-09" db="UniProtKB">
        <authorList>
            <consortium name="Ensembl"/>
        </authorList>
    </citation>
    <scope>IDENTIFICATION</scope>
</reference>
<dbReference type="Gene3D" id="2.40.50.40">
    <property type="match status" value="1"/>
</dbReference>
<evidence type="ECO:0000259" key="10">
    <source>
        <dbReference type="SMART" id="SM00199"/>
    </source>
</evidence>
<dbReference type="PANTHER" id="PTHR12015">
    <property type="entry name" value="SMALL INDUCIBLE CYTOKINE A"/>
    <property type="match status" value="1"/>
</dbReference>
<dbReference type="EMBL" id="AFYH01004601">
    <property type="status" value="NOT_ANNOTATED_CDS"/>
    <property type="molecule type" value="Genomic_DNA"/>
</dbReference>
<evidence type="ECO:0000313" key="11">
    <source>
        <dbReference type="Ensembl" id="ENSLACP00000023418.1"/>
    </source>
</evidence>
<keyword evidence="9" id="KW-0145">Chemotaxis</keyword>
<dbReference type="SMART" id="SM00199">
    <property type="entry name" value="SCY"/>
    <property type="match status" value="1"/>
</dbReference>
<dbReference type="OMA" id="FFHTIAN"/>
<feature type="domain" description="Chemokine interleukin-8-like" evidence="10">
    <location>
        <begin position="4"/>
        <end position="62"/>
    </location>
</feature>
<comment type="similarity">
    <text evidence="2 9">Belongs to the intercrine beta (chemokine CC) family.</text>
</comment>
<dbReference type="InterPro" id="IPR036048">
    <property type="entry name" value="Interleukin_8-like_sf"/>
</dbReference>
<comment type="subcellular location">
    <subcellularLocation>
        <location evidence="1 9">Secreted</location>
    </subcellularLocation>
</comment>
<organism evidence="11 12">
    <name type="scientific">Latimeria chalumnae</name>
    <name type="common">Coelacanth</name>
    <dbReference type="NCBI Taxonomy" id="7897"/>
    <lineage>
        <taxon>Eukaryota</taxon>
        <taxon>Metazoa</taxon>
        <taxon>Chordata</taxon>
        <taxon>Craniata</taxon>
        <taxon>Vertebrata</taxon>
        <taxon>Euteleostomi</taxon>
        <taxon>Coelacanthiformes</taxon>
        <taxon>Coelacanthidae</taxon>
        <taxon>Latimeria</taxon>
    </lineage>
</organism>
<dbReference type="InterPro" id="IPR039809">
    <property type="entry name" value="Chemokine_b/g/d"/>
</dbReference>
<evidence type="ECO:0000256" key="7">
    <source>
        <dbReference type="ARBA" id="ARBA00044740"/>
    </source>
</evidence>